<comment type="caution">
    <text evidence="2">The sequence shown here is derived from an EMBL/GenBank/DDBJ whole genome shotgun (WGS) entry which is preliminary data.</text>
</comment>
<name>A0ABW1GL83_9ACTN</name>
<reference evidence="3" key="1">
    <citation type="journal article" date="2019" name="Int. J. Syst. Evol. Microbiol.">
        <title>The Global Catalogue of Microorganisms (GCM) 10K type strain sequencing project: providing services to taxonomists for standard genome sequencing and annotation.</title>
        <authorList>
            <consortium name="The Broad Institute Genomics Platform"/>
            <consortium name="The Broad Institute Genome Sequencing Center for Infectious Disease"/>
            <person name="Wu L."/>
            <person name="Ma J."/>
        </authorList>
    </citation>
    <scope>NUCLEOTIDE SEQUENCE [LARGE SCALE GENOMIC DNA]</scope>
    <source>
        <strain evidence="3">JCM 4147</strain>
    </source>
</reference>
<organism evidence="2 3">
    <name type="scientific">Streptomyces pulveraceus</name>
    <dbReference type="NCBI Taxonomy" id="68258"/>
    <lineage>
        <taxon>Bacteria</taxon>
        <taxon>Bacillati</taxon>
        <taxon>Actinomycetota</taxon>
        <taxon>Actinomycetes</taxon>
        <taxon>Kitasatosporales</taxon>
        <taxon>Streptomycetaceae</taxon>
        <taxon>Streptomyces</taxon>
    </lineage>
</organism>
<dbReference type="InterPro" id="IPR011990">
    <property type="entry name" value="TPR-like_helical_dom_sf"/>
</dbReference>
<accession>A0ABW1GL83</accession>
<feature type="region of interest" description="Disordered" evidence="1">
    <location>
        <begin position="1"/>
        <end position="25"/>
    </location>
</feature>
<dbReference type="SUPFAM" id="SSF81901">
    <property type="entry name" value="HCP-like"/>
    <property type="match status" value="1"/>
</dbReference>
<protein>
    <submittedName>
        <fullName evidence="2">Uncharacterized protein</fullName>
    </submittedName>
</protein>
<dbReference type="Proteomes" id="UP001596200">
    <property type="component" value="Unassembled WGS sequence"/>
</dbReference>
<proteinExistence type="predicted"/>
<dbReference type="EMBL" id="JBHSPU010000017">
    <property type="protein sequence ID" value="MFC5915564.1"/>
    <property type="molecule type" value="Genomic_DNA"/>
</dbReference>
<keyword evidence="3" id="KW-1185">Reference proteome</keyword>
<dbReference type="RefSeq" id="WP_344509932.1">
    <property type="nucleotide sequence ID" value="NZ_BAAATU010000009.1"/>
</dbReference>
<evidence type="ECO:0000313" key="3">
    <source>
        <dbReference type="Proteomes" id="UP001596200"/>
    </source>
</evidence>
<feature type="region of interest" description="Disordered" evidence="1">
    <location>
        <begin position="76"/>
        <end position="99"/>
    </location>
</feature>
<sequence length="827" mass="89588">MPGLRRLASGARVESPSTVGGWLRGQNLPTSAERLIRLVRAIGAEAERQEVEPLPDERHLFDLDHWSRRHRDAVAERIGGRNGGTARQPAHSDGESGIVGSLDLPRPLADWQPERLGVHAAIADPLRTAATGFVLPAYIVRRHDHELRALLTDAASGKDPVLLVLSGYSCTGKTRTAYEAVAARLADWALAYPKDADSLYRLLAADALGPRTVLWLNEAQELLGGHGGEAAAAALRRRLEQPEPLVVIATLWPGHRHELTVRPTGVQDRHPQARALLAAARVITVPAVFGGSALGRLRETGDGSLAVAARTAPDGSITQTLAGGPALVQWYEQADGVQDCYGKAVVTAAMDARRLGHASPLPLALLEAAAPGYLTDAQRAAAPADWFESALAFARTRIKDVVAALGDVAHDHGMGARSGVCRLADYLDHYARTARRERFPPASFWHAVEHHAATAADLYELARSAEHRGRLRLAAALLRRAAHGGHGPAWETIVTMMAYRDLTEEAETLARSVLRSGDPEPMLALAWTLSEVGDPDGTERLIREAATTGRASALTSLAVVLSQGPEVEAALTEAVALGDPEAPYRLAELRRNAGDLTEYERLLWLGASAGDLNAKGELVRLKCRADEWDGAERLARSFADRGDGFELAMMAVERDRDGDRTEAERLAWTVVELADRDVLDAAKRPWPGATFAAVAVLMGLYSDDDGDAEHGDAEPVLRRLTEFRNPQTWAVAAWAQEARYPDRAEALYRRAAERGYLYALERLAMMERRRNAADAERTHRAAVDAGGGVGPLAALWEDEGRTEEAEQARCYGLEIDGSIADPWPFQP</sequence>
<evidence type="ECO:0000256" key="1">
    <source>
        <dbReference type="SAM" id="MobiDB-lite"/>
    </source>
</evidence>
<evidence type="ECO:0000313" key="2">
    <source>
        <dbReference type="EMBL" id="MFC5915564.1"/>
    </source>
</evidence>
<dbReference type="Gene3D" id="1.25.40.10">
    <property type="entry name" value="Tetratricopeptide repeat domain"/>
    <property type="match status" value="1"/>
</dbReference>
<gene>
    <name evidence="2" type="ORF">ACFP1B_19375</name>
</gene>